<keyword evidence="2" id="KW-1185">Reference proteome</keyword>
<comment type="caution">
    <text evidence="1">The sequence shown here is derived from an EMBL/GenBank/DDBJ whole genome shotgun (WGS) entry which is preliminary data.</text>
</comment>
<dbReference type="EMBL" id="BJFL01000002">
    <property type="protein sequence ID" value="GDY28969.1"/>
    <property type="molecule type" value="Genomic_DNA"/>
</dbReference>
<dbReference type="Proteomes" id="UP000298860">
    <property type="component" value="Unassembled WGS sequence"/>
</dbReference>
<protein>
    <submittedName>
        <fullName evidence="1">Uncharacterized protein</fullName>
    </submittedName>
</protein>
<evidence type="ECO:0000313" key="2">
    <source>
        <dbReference type="Proteomes" id="UP000298860"/>
    </source>
</evidence>
<dbReference type="AlphaFoldDB" id="A0A4D4J2X3"/>
<name>A0A4D4J2X3_9PSEU</name>
<organism evidence="1 2">
    <name type="scientific">Gandjariella thermophila</name>
    <dbReference type="NCBI Taxonomy" id="1931992"/>
    <lineage>
        <taxon>Bacteria</taxon>
        <taxon>Bacillati</taxon>
        <taxon>Actinomycetota</taxon>
        <taxon>Actinomycetes</taxon>
        <taxon>Pseudonocardiales</taxon>
        <taxon>Pseudonocardiaceae</taxon>
        <taxon>Gandjariella</taxon>
    </lineage>
</organism>
<evidence type="ECO:0000313" key="1">
    <source>
        <dbReference type="EMBL" id="GDY28969.1"/>
    </source>
</evidence>
<proteinExistence type="predicted"/>
<reference evidence="2" key="1">
    <citation type="submission" date="2019-04" db="EMBL/GenBank/DDBJ databases">
        <title>Draft genome sequence of Pseudonocardiaceae bacterium SL3-2-4.</title>
        <authorList>
            <person name="Ningsih F."/>
            <person name="Yokota A."/>
            <person name="Sakai Y."/>
            <person name="Nanatani K."/>
            <person name="Yabe S."/>
            <person name="Oetari A."/>
            <person name="Sjamsuridzal W."/>
        </authorList>
    </citation>
    <scope>NUCLEOTIDE SEQUENCE [LARGE SCALE GENOMIC DNA]</scope>
    <source>
        <strain evidence="2">SL3-2-4</strain>
    </source>
</reference>
<sequence length="50" mass="5704">MLGGLIRALLPQPVRIVPQDCFWGGRWYREGDFFGGRRCFGGRWSGGMSR</sequence>
<accession>A0A4D4J2X3</accession>
<gene>
    <name evidence="1" type="ORF">GTS_06020</name>
</gene>